<dbReference type="GO" id="GO:1990281">
    <property type="term" value="C:efflux pump complex"/>
    <property type="evidence" value="ECO:0007669"/>
    <property type="project" value="TreeGrafter"/>
</dbReference>
<dbReference type="Pfam" id="PF25917">
    <property type="entry name" value="BSH_RND"/>
    <property type="match status" value="1"/>
</dbReference>
<dbReference type="Gene3D" id="2.40.30.170">
    <property type="match status" value="1"/>
</dbReference>
<dbReference type="SUPFAM" id="SSF111369">
    <property type="entry name" value="HlyD-like secretion proteins"/>
    <property type="match status" value="1"/>
</dbReference>
<dbReference type="GO" id="GO:0030313">
    <property type="term" value="C:cell envelope"/>
    <property type="evidence" value="ECO:0007669"/>
    <property type="project" value="UniProtKB-SubCell"/>
</dbReference>
<dbReference type="OrthoDB" id="9791520at2"/>
<dbReference type="InterPro" id="IPR058625">
    <property type="entry name" value="MdtA-like_BSH"/>
</dbReference>
<keyword evidence="7" id="KW-0472">Membrane</keyword>
<dbReference type="PANTHER" id="PTHR30469:SF33">
    <property type="entry name" value="SLR1207 PROTEIN"/>
    <property type="match status" value="1"/>
</dbReference>
<dbReference type="GO" id="GO:1990961">
    <property type="term" value="P:xenobiotic detoxification by transmembrane export across the plasma membrane"/>
    <property type="evidence" value="ECO:0007669"/>
    <property type="project" value="InterPro"/>
</dbReference>
<keyword evidence="4 5" id="KW-0175">Coiled coil</keyword>
<feature type="compositionally biased region" description="Low complexity" evidence="6">
    <location>
        <begin position="337"/>
        <end position="351"/>
    </location>
</feature>
<dbReference type="GO" id="GO:0019898">
    <property type="term" value="C:extrinsic component of membrane"/>
    <property type="evidence" value="ECO:0007669"/>
    <property type="project" value="InterPro"/>
</dbReference>
<dbReference type="Pfam" id="PF25944">
    <property type="entry name" value="Beta-barrel_RND"/>
    <property type="match status" value="1"/>
</dbReference>
<protein>
    <submittedName>
        <fullName evidence="11">Macrolide-specific efflux protein MacA</fullName>
    </submittedName>
</protein>
<reference evidence="11 12" key="1">
    <citation type="journal article" date="2009" name="PLoS ONE">
        <title>The complete genome of Teredinibacter turnerae T7901: an intracellular endosymbiont of marine wood-boring bivalves (shipworms).</title>
        <authorList>
            <person name="Yang J.C."/>
            <person name="Madupu R."/>
            <person name="Durkin A.S."/>
            <person name="Ekborg N.A."/>
            <person name="Pedamallu C.S."/>
            <person name="Hostetler J.B."/>
            <person name="Radune D."/>
            <person name="Toms B.S."/>
            <person name="Henrissat B."/>
            <person name="Coutinho P.M."/>
            <person name="Schwarz S."/>
            <person name="Field L."/>
            <person name="Trindade-Silva A.E."/>
            <person name="Soares C.A.G."/>
            <person name="Elshahawi S."/>
            <person name="Hanora A."/>
            <person name="Schmidt E.W."/>
            <person name="Haygood M.G."/>
            <person name="Posfai J."/>
            <person name="Benner J."/>
            <person name="Madinger C."/>
            <person name="Nove J."/>
            <person name="Anton B."/>
            <person name="Chaudhary K."/>
            <person name="Foster J."/>
            <person name="Holman A."/>
            <person name="Kumar S."/>
            <person name="Lessard P.A."/>
            <person name="Luyten Y.A."/>
            <person name="Slatko B."/>
            <person name="Wood N."/>
            <person name="Wu B."/>
            <person name="Teplitski M."/>
            <person name="Mougous J.D."/>
            <person name="Ward N."/>
            <person name="Eisen J.A."/>
            <person name="Badger J.H."/>
            <person name="Distel D.L."/>
        </authorList>
    </citation>
    <scope>NUCLEOTIDE SEQUENCE [LARGE SCALE GENOMIC DNA]</scope>
    <source>
        <strain evidence="12">ATCC 39867 / T7901</strain>
    </source>
</reference>
<dbReference type="KEGG" id="ttu:TERTU_3622"/>
<dbReference type="Gene3D" id="6.20.50.140">
    <property type="match status" value="1"/>
</dbReference>
<feature type="transmembrane region" description="Helical" evidence="7">
    <location>
        <begin position="19"/>
        <end position="36"/>
    </location>
</feature>
<keyword evidence="3" id="KW-0813">Transport</keyword>
<evidence type="ECO:0000256" key="2">
    <source>
        <dbReference type="ARBA" id="ARBA00009477"/>
    </source>
</evidence>
<dbReference type="InterPro" id="IPR058626">
    <property type="entry name" value="MdtA-like_b-barrel"/>
</dbReference>
<keyword evidence="7" id="KW-0812">Transmembrane</keyword>
<name>C5BS19_TERTT</name>
<dbReference type="EMBL" id="CP001614">
    <property type="protein sequence ID" value="ACR11447.1"/>
    <property type="molecule type" value="Genomic_DNA"/>
</dbReference>
<evidence type="ECO:0000259" key="9">
    <source>
        <dbReference type="Pfam" id="PF25944"/>
    </source>
</evidence>
<comment type="subcellular location">
    <subcellularLocation>
        <location evidence="1">Cell membrane</location>
    </subcellularLocation>
</comment>
<comment type="similarity">
    <text evidence="2">Belongs to the membrane fusion protein (MFP) (TC 8.A.1) family.</text>
</comment>
<evidence type="ECO:0000256" key="7">
    <source>
        <dbReference type="SAM" id="Phobius"/>
    </source>
</evidence>
<feature type="coiled-coil region" evidence="5">
    <location>
        <begin position="156"/>
        <end position="190"/>
    </location>
</feature>
<feature type="domain" description="Multidrug resistance protein MdtA-like barrel-sandwich hybrid" evidence="8">
    <location>
        <begin position="70"/>
        <end position="226"/>
    </location>
</feature>
<evidence type="ECO:0000313" key="12">
    <source>
        <dbReference type="Proteomes" id="UP000009080"/>
    </source>
</evidence>
<dbReference type="InterPro" id="IPR058627">
    <property type="entry name" value="MdtA-like_C"/>
</dbReference>
<dbReference type="NCBIfam" id="TIGR01730">
    <property type="entry name" value="RND_mfp"/>
    <property type="match status" value="1"/>
</dbReference>
<dbReference type="Gene3D" id="2.40.50.100">
    <property type="match status" value="1"/>
</dbReference>
<dbReference type="RefSeq" id="WP_015817559.1">
    <property type="nucleotide sequence ID" value="NC_012997.1"/>
</dbReference>
<evidence type="ECO:0000259" key="10">
    <source>
        <dbReference type="Pfam" id="PF25967"/>
    </source>
</evidence>
<dbReference type="GO" id="GO:0015562">
    <property type="term" value="F:efflux transmembrane transporter activity"/>
    <property type="evidence" value="ECO:0007669"/>
    <property type="project" value="TreeGrafter"/>
</dbReference>
<keyword evidence="7" id="KW-1133">Transmembrane helix</keyword>
<evidence type="ECO:0000259" key="8">
    <source>
        <dbReference type="Pfam" id="PF25917"/>
    </source>
</evidence>
<evidence type="ECO:0000256" key="1">
    <source>
        <dbReference type="ARBA" id="ARBA00004236"/>
    </source>
</evidence>
<accession>C5BS19</accession>
<dbReference type="InterPro" id="IPR030190">
    <property type="entry name" value="MacA_alpha-hairpin_sf"/>
</dbReference>
<evidence type="ECO:0000256" key="5">
    <source>
        <dbReference type="SAM" id="Coils"/>
    </source>
</evidence>
<evidence type="ECO:0000256" key="6">
    <source>
        <dbReference type="SAM" id="MobiDB-lite"/>
    </source>
</evidence>
<dbReference type="PANTHER" id="PTHR30469">
    <property type="entry name" value="MULTIDRUG RESISTANCE PROTEIN MDTA"/>
    <property type="match status" value="1"/>
</dbReference>
<dbReference type="HOGENOM" id="CLU_018816_14_1_6"/>
<feature type="domain" description="Multidrug resistance protein MdtA-like C-terminal permuted SH3" evidence="10">
    <location>
        <begin position="365"/>
        <end position="413"/>
    </location>
</feature>
<dbReference type="InterPro" id="IPR006143">
    <property type="entry name" value="RND_pump_MFP"/>
</dbReference>
<organism evidence="11 12">
    <name type="scientific">Teredinibacter turnerae (strain ATCC 39867 / T7901)</name>
    <dbReference type="NCBI Taxonomy" id="377629"/>
    <lineage>
        <taxon>Bacteria</taxon>
        <taxon>Pseudomonadati</taxon>
        <taxon>Pseudomonadota</taxon>
        <taxon>Gammaproteobacteria</taxon>
        <taxon>Cellvibrionales</taxon>
        <taxon>Cellvibrionaceae</taxon>
        <taxon>Teredinibacter</taxon>
    </lineage>
</organism>
<dbReference type="STRING" id="377629.TERTU_3622"/>
<sequence>MPNPQSPSFSRRFLWRARYWLAAGVLLLAVFAWWHFRQDASPAAKPLITKVEKGNIENTVAAAGSLAPGRSVDVGAQVSGQLESLAVDVGEVVSEGQLLASIDASVQMQRVEASRASLQAQEALLSGRKAALELAEANVKRQKNMLVDRATSQQEVDTAINALMNAQSSMAQLQAQIAQSRAGLASDEAELGYSKIVAPMAGTVVSINVKEGQTLNAAQSAPLVMTIADLTNMTVETDVSEADVGKLKPGMAVYFTTLGNGHRRWYGKLRQILPTPEVTNNVVLYTALFDVENKDGTLLSGMTAQVFFVTSSARDVLTVPMAALSHIRPLDDPARSQPAAEPAAETPQKPAGYGGNGGYKSRRAMASGAKRQAEVTVIDDKGNKQERTVVIGVSSRVQAEVVSGLQAGEQVVSGIVDPMRGAAGARDGRPMGMRGFR</sequence>
<evidence type="ECO:0000313" key="11">
    <source>
        <dbReference type="EMBL" id="ACR11447.1"/>
    </source>
</evidence>
<proteinExistence type="inferred from homology"/>
<evidence type="ECO:0000256" key="3">
    <source>
        <dbReference type="ARBA" id="ARBA00022448"/>
    </source>
</evidence>
<dbReference type="AlphaFoldDB" id="C5BS19"/>
<feature type="region of interest" description="Disordered" evidence="6">
    <location>
        <begin position="330"/>
        <end position="362"/>
    </location>
</feature>
<gene>
    <name evidence="11" type="ordered locus">TERTU_3622</name>
</gene>
<dbReference type="GO" id="GO:1990195">
    <property type="term" value="C:macrolide transmembrane transporter complex"/>
    <property type="evidence" value="ECO:0007669"/>
    <property type="project" value="InterPro"/>
</dbReference>
<keyword evidence="12" id="KW-1185">Reference proteome</keyword>
<dbReference type="Proteomes" id="UP000009080">
    <property type="component" value="Chromosome"/>
</dbReference>
<evidence type="ECO:0000256" key="4">
    <source>
        <dbReference type="ARBA" id="ARBA00023054"/>
    </source>
</evidence>
<dbReference type="eggNOG" id="COG0845">
    <property type="taxonomic scope" value="Bacteria"/>
</dbReference>
<feature type="domain" description="Multidrug resistance protein MdtA-like beta-barrel" evidence="9">
    <location>
        <begin position="233"/>
        <end position="306"/>
    </location>
</feature>
<dbReference type="Pfam" id="PF25967">
    <property type="entry name" value="RND-MFP_C"/>
    <property type="match status" value="1"/>
</dbReference>
<dbReference type="Gene3D" id="6.10.140.1990">
    <property type="match status" value="1"/>
</dbReference>